<gene>
    <name evidence="2" type="ORF">RO07_13080</name>
</gene>
<evidence type="ECO:0000256" key="1">
    <source>
        <dbReference type="SAM" id="MobiDB-lite"/>
    </source>
</evidence>
<protein>
    <recommendedName>
        <fullName evidence="4">Hemin uptake protein</fullName>
    </recommendedName>
</protein>
<evidence type="ECO:0000313" key="3">
    <source>
        <dbReference type="Proteomes" id="UP000035086"/>
    </source>
</evidence>
<organism evidence="2 3">
    <name type="scientific">Pandoraea pulmonicola</name>
    <dbReference type="NCBI Taxonomy" id="93221"/>
    <lineage>
        <taxon>Bacteria</taxon>
        <taxon>Pseudomonadati</taxon>
        <taxon>Pseudomonadota</taxon>
        <taxon>Betaproteobacteria</taxon>
        <taxon>Burkholderiales</taxon>
        <taxon>Burkholderiaceae</taxon>
        <taxon>Pandoraea</taxon>
    </lineage>
</organism>
<feature type="compositionally biased region" description="Low complexity" evidence="1">
    <location>
        <begin position="9"/>
        <end position="23"/>
    </location>
</feature>
<name>A0ABN4ERX7_PANPU</name>
<sequence length="85" mass="9109">MSEMTASHTTARQTTPATAPRRTLSVSRTQAASPAPVVAKPATHAAGRVLTSDHLLQGTQCVNILHNGQTYQLRATRYGKLILTK</sequence>
<dbReference type="Gene3D" id="2.10.70.10">
    <property type="entry name" value="Complement Module, domain 1"/>
    <property type="match status" value="1"/>
</dbReference>
<evidence type="ECO:0000313" key="2">
    <source>
        <dbReference type="EMBL" id="AJC21178.1"/>
    </source>
</evidence>
<dbReference type="Proteomes" id="UP000035086">
    <property type="component" value="Chromosome"/>
</dbReference>
<feature type="region of interest" description="Disordered" evidence="1">
    <location>
        <begin position="1"/>
        <end position="39"/>
    </location>
</feature>
<dbReference type="Pfam" id="PF10636">
    <property type="entry name" value="hemP"/>
    <property type="match status" value="1"/>
</dbReference>
<dbReference type="RefSeq" id="WP_039408466.1">
    <property type="nucleotide sequence ID" value="NZ_CP010310.2"/>
</dbReference>
<dbReference type="InterPro" id="IPR019600">
    <property type="entry name" value="Hemin_uptake_protein_HemP"/>
</dbReference>
<proteinExistence type="predicted"/>
<reference evidence="2" key="1">
    <citation type="submission" date="2016-11" db="EMBL/GenBank/DDBJ databases">
        <title>Complete Genome Sequencing of Pandoraea pulmonicola DSM 16583.</title>
        <authorList>
            <person name="Chan K.-G."/>
        </authorList>
    </citation>
    <scope>NUCLEOTIDE SEQUENCE</scope>
    <source>
        <strain evidence="2">DSM 16583</strain>
    </source>
</reference>
<accession>A0ABN4ERX7</accession>
<evidence type="ECO:0008006" key="4">
    <source>
        <dbReference type="Google" id="ProtNLM"/>
    </source>
</evidence>
<keyword evidence="3" id="KW-1185">Reference proteome</keyword>
<dbReference type="EMBL" id="CP010310">
    <property type="protein sequence ID" value="AJC21178.1"/>
    <property type="molecule type" value="Genomic_DNA"/>
</dbReference>